<name>A0A4R8DFM1_9BACT</name>
<dbReference type="OrthoDB" id="9809206at2"/>
<comment type="similarity">
    <text evidence="2">Belongs to the MscS (TC 1.A.23) family.</text>
</comment>
<dbReference type="Gene3D" id="1.10.287.1260">
    <property type="match status" value="1"/>
</dbReference>
<gene>
    <name evidence="11" type="ORF">EDB95_3866</name>
</gene>
<keyword evidence="12" id="KW-1185">Reference proteome</keyword>
<feature type="domain" description="Mechanosensitive ion channel MscS C-terminal" evidence="10">
    <location>
        <begin position="712"/>
        <end position="794"/>
    </location>
</feature>
<dbReference type="AlphaFoldDB" id="A0A4R8DFM1"/>
<feature type="transmembrane region" description="Helical" evidence="7">
    <location>
        <begin position="320"/>
        <end position="336"/>
    </location>
</feature>
<comment type="subcellular location">
    <subcellularLocation>
        <location evidence="1">Cell membrane</location>
        <topology evidence="1">Multi-pass membrane protein</topology>
    </subcellularLocation>
</comment>
<evidence type="ECO:0000256" key="5">
    <source>
        <dbReference type="ARBA" id="ARBA00022989"/>
    </source>
</evidence>
<dbReference type="InterPro" id="IPR010920">
    <property type="entry name" value="LSM_dom_sf"/>
</dbReference>
<organism evidence="11 12">
    <name type="scientific">Dinghuibacter silviterrae</name>
    <dbReference type="NCBI Taxonomy" id="1539049"/>
    <lineage>
        <taxon>Bacteria</taxon>
        <taxon>Pseudomonadati</taxon>
        <taxon>Bacteroidota</taxon>
        <taxon>Chitinophagia</taxon>
        <taxon>Chitinophagales</taxon>
        <taxon>Chitinophagaceae</taxon>
        <taxon>Dinghuibacter</taxon>
    </lineage>
</organism>
<evidence type="ECO:0000256" key="4">
    <source>
        <dbReference type="ARBA" id="ARBA00022692"/>
    </source>
</evidence>
<evidence type="ECO:0000259" key="9">
    <source>
        <dbReference type="Pfam" id="PF00924"/>
    </source>
</evidence>
<dbReference type="SUPFAM" id="SSF50182">
    <property type="entry name" value="Sm-like ribonucleoproteins"/>
    <property type="match status" value="1"/>
</dbReference>
<feature type="domain" description="Mechanosensitive ion channel MscS" evidence="9">
    <location>
        <begin position="638"/>
        <end position="704"/>
    </location>
</feature>
<feature type="transmembrane region" description="Helical" evidence="7">
    <location>
        <begin position="621"/>
        <end position="644"/>
    </location>
</feature>
<evidence type="ECO:0000256" key="6">
    <source>
        <dbReference type="ARBA" id="ARBA00023136"/>
    </source>
</evidence>
<feature type="transmembrane region" description="Helical" evidence="7">
    <location>
        <begin position="552"/>
        <end position="580"/>
    </location>
</feature>
<dbReference type="Gene3D" id="3.30.70.100">
    <property type="match status" value="1"/>
</dbReference>
<dbReference type="InterPro" id="IPR049278">
    <property type="entry name" value="MS_channel_C"/>
</dbReference>
<evidence type="ECO:0000259" key="10">
    <source>
        <dbReference type="Pfam" id="PF21082"/>
    </source>
</evidence>
<feature type="transmembrane region" description="Helical" evidence="7">
    <location>
        <begin position="467"/>
        <end position="485"/>
    </location>
</feature>
<dbReference type="GO" id="GO:0008381">
    <property type="term" value="F:mechanosensitive monoatomic ion channel activity"/>
    <property type="evidence" value="ECO:0007669"/>
    <property type="project" value="UniProtKB-ARBA"/>
</dbReference>
<feature type="transmembrane region" description="Helical" evidence="7">
    <location>
        <begin position="396"/>
        <end position="414"/>
    </location>
</feature>
<dbReference type="Pfam" id="PF00924">
    <property type="entry name" value="MS_channel_2nd"/>
    <property type="match status" value="1"/>
</dbReference>
<dbReference type="Pfam" id="PF21082">
    <property type="entry name" value="MS_channel_3rd"/>
    <property type="match status" value="1"/>
</dbReference>
<dbReference type="InterPro" id="IPR006685">
    <property type="entry name" value="MscS_channel_2nd"/>
</dbReference>
<dbReference type="InterPro" id="IPR011066">
    <property type="entry name" value="MscS_channel_C_sf"/>
</dbReference>
<dbReference type="EMBL" id="SODV01000002">
    <property type="protein sequence ID" value="TDW96044.1"/>
    <property type="molecule type" value="Genomic_DNA"/>
</dbReference>
<keyword evidence="3" id="KW-1003">Cell membrane</keyword>
<evidence type="ECO:0000256" key="1">
    <source>
        <dbReference type="ARBA" id="ARBA00004651"/>
    </source>
</evidence>
<evidence type="ECO:0000256" key="2">
    <source>
        <dbReference type="ARBA" id="ARBA00008017"/>
    </source>
</evidence>
<keyword evidence="5 7" id="KW-1133">Transmembrane helix</keyword>
<evidence type="ECO:0000256" key="7">
    <source>
        <dbReference type="SAM" id="Phobius"/>
    </source>
</evidence>
<feature type="signal peptide" evidence="8">
    <location>
        <begin position="1"/>
        <end position="25"/>
    </location>
</feature>
<comment type="caution">
    <text evidence="11">The sequence shown here is derived from an EMBL/GenBank/DDBJ whole genome shotgun (WGS) entry which is preliminary data.</text>
</comment>
<feature type="transmembrane region" description="Helical" evidence="7">
    <location>
        <begin position="426"/>
        <end position="447"/>
    </location>
</feature>
<proteinExistence type="inferred from homology"/>
<evidence type="ECO:0000256" key="8">
    <source>
        <dbReference type="SAM" id="SignalP"/>
    </source>
</evidence>
<dbReference type="InterPro" id="IPR011014">
    <property type="entry name" value="MscS_channel_TM-2"/>
</dbReference>
<feature type="transmembrane region" description="Helical" evidence="7">
    <location>
        <begin position="368"/>
        <end position="384"/>
    </location>
</feature>
<keyword evidence="4 7" id="KW-0812">Transmembrane</keyword>
<dbReference type="Gene3D" id="2.30.30.60">
    <property type="match status" value="1"/>
</dbReference>
<feature type="transmembrane region" description="Helical" evidence="7">
    <location>
        <begin position="511"/>
        <end position="532"/>
    </location>
</feature>
<dbReference type="SUPFAM" id="SSF82689">
    <property type="entry name" value="Mechanosensitive channel protein MscS (YggB), C-terminal domain"/>
    <property type="match status" value="1"/>
</dbReference>
<dbReference type="GO" id="GO:0005886">
    <property type="term" value="C:plasma membrane"/>
    <property type="evidence" value="ECO:0007669"/>
    <property type="project" value="UniProtKB-SubCell"/>
</dbReference>
<dbReference type="SUPFAM" id="SSF82861">
    <property type="entry name" value="Mechanosensitive channel protein MscS (YggB), transmembrane region"/>
    <property type="match status" value="1"/>
</dbReference>
<feature type="chain" id="PRO_5020893524" evidence="8">
    <location>
        <begin position="26"/>
        <end position="812"/>
    </location>
</feature>
<reference evidence="11 12" key="1">
    <citation type="submission" date="2019-03" db="EMBL/GenBank/DDBJ databases">
        <title>Genomic Encyclopedia of Type Strains, Phase IV (KMG-IV): sequencing the most valuable type-strain genomes for metagenomic binning, comparative biology and taxonomic classification.</title>
        <authorList>
            <person name="Goeker M."/>
        </authorList>
    </citation>
    <scope>NUCLEOTIDE SEQUENCE [LARGE SCALE GENOMIC DNA]</scope>
    <source>
        <strain evidence="11 12">DSM 100059</strain>
    </source>
</reference>
<dbReference type="Proteomes" id="UP000294498">
    <property type="component" value="Unassembled WGS sequence"/>
</dbReference>
<keyword evidence="8" id="KW-0732">Signal</keyword>
<evidence type="ECO:0000313" key="12">
    <source>
        <dbReference type="Proteomes" id="UP000294498"/>
    </source>
</evidence>
<evidence type="ECO:0000256" key="3">
    <source>
        <dbReference type="ARBA" id="ARBA00022475"/>
    </source>
</evidence>
<accession>A0A4R8DFM1</accession>
<evidence type="ECO:0000313" key="11">
    <source>
        <dbReference type="EMBL" id="TDW96044.1"/>
    </source>
</evidence>
<dbReference type="PANTHER" id="PTHR30347:SF1">
    <property type="entry name" value="MECHANOSENSITIVE CHANNEL MSCK"/>
    <property type="match status" value="1"/>
</dbReference>
<dbReference type="InterPro" id="IPR023408">
    <property type="entry name" value="MscS_beta-dom_sf"/>
</dbReference>
<feature type="transmembrane region" description="Helical" evidence="7">
    <location>
        <begin position="281"/>
        <end position="299"/>
    </location>
</feature>
<dbReference type="InterPro" id="IPR052702">
    <property type="entry name" value="MscS-like_channel"/>
</dbReference>
<feature type="transmembrane region" description="Helical" evidence="7">
    <location>
        <begin position="342"/>
        <end position="361"/>
    </location>
</feature>
<keyword evidence="6 7" id="KW-0472">Membrane</keyword>
<protein>
    <submittedName>
        <fullName evidence="11">Mechanosensitive ion channel-like protein</fullName>
    </submittedName>
</protein>
<sequence>MHPIRLLRTPVLMSLALFWTVTLHAQHHHKAVVPIQQRILQQVDQNDSVIKVTGASDTVVPYLLGKQERLSLAINQIGTFYQHGFDTIAISIELPTVEAGLARFKDFLATRGQQMNLRSLNSFLVLMSESTEKLKGWQNTLNGYSQEMNAISGEVENIVDDSTIKTLPADSALYQVAVQELRIIDSQYKQVDSLQRTGFTRIGLLQKRVEMAYLAANDISDEVNYRIKHVKEEIWNREENELWGIRPAEYKTNLFTIIGEGFSRAYRVIGFYMTSTWDTRSINLVVLVVLVLWTWANLFRIKRKGDKVASLAPVHFLRRSILVGCIVLVMTFGAFLETNIPMSYLHFTGILELIGLGYLLYPYLTREGRRLGLWLAILWVGYAIDDLLGETAYLERWLLVAGAIASLLLCYRLLRSPGKLLAGITYPSIFRSLVVVTTIFSTLSLGFNVAGRTTLSKLFGLTGIHSLMYAALLWVSSTIVLEIIYMQSEAYKESRFSAFLNFTELRKRFQFFLRLFSGLFWLIMFTRNMSIFEPLYELTADFIAKQRTLGSITFSFGSVFVFLLIIWIASFLSQFINFLFGSGQEGRKGKMGTMALIVRLGVLTIGFLIAVGAAGIPLEKISFIIGALGVGIGFGLQTIVNNLVSGIILAFERPIQVGDQIEVAGRSGIVKEIGIRASKISNFEGADIIIPNGDLLSQHLVNWTLSNRNRRVEVRVRVDQASDVAQVTDVLKGVLSAHKDIMSSPGPSVLISGFAGNWVEFQLLFWAEDLGNTGSLTHAVISELKDAFTREKIRLVNPAQDIYVRETGEKEM</sequence>
<feature type="transmembrane region" description="Helical" evidence="7">
    <location>
        <begin position="592"/>
        <end position="615"/>
    </location>
</feature>
<dbReference type="PANTHER" id="PTHR30347">
    <property type="entry name" value="POTASSIUM CHANNEL RELATED"/>
    <property type="match status" value="1"/>
</dbReference>